<name>A0A318YIM4_ASPNB</name>
<sequence>MLIQRPNLDVQFQLEHGSADFSVGDDIKGTAFIIPRKSISPHQLSIYLEAAHAQIINRLRTTARRFETRDIIRVHGSSKDKRFGVPAILSPSAGPGRAFSPSSEHRARRYDAQRDIGRIQHKAQLDEGYQPRRDASSS</sequence>
<keyword evidence="3" id="KW-1185">Reference proteome</keyword>
<evidence type="ECO:0000313" key="2">
    <source>
        <dbReference type="EMBL" id="PYH34216.1"/>
    </source>
</evidence>
<dbReference type="EMBL" id="KZ821460">
    <property type="protein sequence ID" value="PYH34216.1"/>
    <property type="molecule type" value="Genomic_DNA"/>
</dbReference>
<accession>A0A318YIM4</accession>
<protein>
    <submittedName>
        <fullName evidence="2">Uncharacterized protein</fullName>
    </submittedName>
</protein>
<dbReference type="OrthoDB" id="2283785at2759"/>
<proteinExistence type="predicted"/>
<gene>
    <name evidence="2" type="ORF">BO87DRAFT_436094</name>
</gene>
<evidence type="ECO:0000256" key="1">
    <source>
        <dbReference type="SAM" id="MobiDB-lite"/>
    </source>
</evidence>
<feature type="compositionally biased region" description="Basic and acidic residues" evidence="1">
    <location>
        <begin position="103"/>
        <end position="138"/>
    </location>
</feature>
<reference evidence="2" key="1">
    <citation type="submission" date="2016-12" db="EMBL/GenBank/DDBJ databases">
        <title>The genomes of Aspergillus section Nigri reveals drivers in fungal speciation.</title>
        <authorList>
            <consortium name="DOE Joint Genome Institute"/>
            <person name="Vesth T.C."/>
            <person name="Nybo J."/>
            <person name="Theobald S."/>
            <person name="Brandl J."/>
            <person name="Frisvad J.C."/>
            <person name="Nielsen K.F."/>
            <person name="Lyhne E.K."/>
            <person name="Kogle M.E."/>
            <person name="Kuo A."/>
            <person name="Riley R."/>
            <person name="Clum A."/>
            <person name="Nolan M."/>
            <person name="Lipzen A."/>
            <person name="Salamov A."/>
            <person name="Henrissat B."/>
            <person name="Wiebenga A."/>
            <person name="De Vries R.P."/>
            <person name="Grigoriev I.V."/>
            <person name="Mortensen U.H."/>
            <person name="Andersen M.R."/>
            <person name="Baker S.E."/>
        </authorList>
    </citation>
    <scope>NUCLEOTIDE SEQUENCE [LARGE SCALE GENOMIC DNA]</scope>
    <source>
        <strain evidence="2">CBS 115656</strain>
    </source>
</reference>
<organism evidence="2 3">
    <name type="scientific">Aspergillus neoniger (strain CBS 115656)</name>
    <dbReference type="NCBI Taxonomy" id="1448310"/>
    <lineage>
        <taxon>Eukaryota</taxon>
        <taxon>Fungi</taxon>
        <taxon>Dikarya</taxon>
        <taxon>Ascomycota</taxon>
        <taxon>Pezizomycotina</taxon>
        <taxon>Eurotiomycetes</taxon>
        <taxon>Eurotiomycetidae</taxon>
        <taxon>Eurotiales</taxon>
        <taxon>Aspergillaceae</taxon>
        <taxon>Aspergillus</taxon>
        <taxon>Aspergillus subgen. Circumdati</taxon>
    </lineage>
</organism>
<feature type="region of interest" description="Disordered" evidence="1">
    <location>
        <begin position="83"/>
        <end position="138"/>
    </location>
</feature>
<evidence type="ECO:0000313" key="3">
    <source>
        <dbReference type="Proteomes" id="UP000247647"/>
    </source>
</evidence>
<dbReference type="GeneID" id="37130256"/>
<dbReference type="RefSeq" id="XP_025479694.1">
    <property type="nucleotide sequence ID" value="XM_025627800.1"/>
</dbReference>
<dbReference type="Proteomes" id="UP000247647">
    <property type="component" value="Unassembled WGS sequence"/>
</dbReference>
<dbReference type="AlphaFoldDB" id="A0A318YIM4"/>